<protein>
    <submittedName>
        <fullName evidence="7">Peptidoglycan-recognition protein SC1a</fullName>
    </submittedName>
</protein>
<evidence type="ECO:0000313" key="7">
    <source>
        <dbReference type="EMBL" id="GIY81426.1"/>
    </source>
</evidence>
<dbReference type="SMART" id="SM00701">
    <property type="entry name" value="PGRP"/>
    <property type="match status" value="1"/>
</dbReference>
<proteinExistence type="inferred from homology"/>
<dbReference type="InterPro" id="IPR006619">
    <property type="entry name" value="PGRP_domain_met/bac"/>
</dbReference>
<keyword evidence="3" id="KW-0391">Immunity</keyword>
<evidence type="ECO:0000256" key="3">
    <source>
        <dbReference type="ARBA" id="ARBA00022859"/>
    </source>
</evidence>
<dbReference type="SUPFAM" id="SSF55846">
    <property type="entry name" value="N-acetylmuramoyl-L-alanine amidase-like"/>
    <property type="match status" value="1"/>
</dbReference>
<accession>A0AAV4WEY6</accession>
<dbReference type="InterPro" id="IPR002502">
    <property type="entry name" value="Amidase_domain"/>
</dbReference>
<keyword evidence="8" id="KW-1185">Reference proteome</keyword>
<dbReference type="PANTHER" id="PTHR11022:SF41">
    <property type="entry name" value="PEPTIDOGLYCAN-RECOGNITION PROTEIN LC-RELATED"/>
    <property type="match status" value="1"/>
</dbReference>
<feature type="domain" description="Peptidoglycan recognition protein family" evidence="6">
    <location>
        <begin position="77"/>
        <end position="219"/>
    </location>
</feature>
<keyword evidence="2" id="KW-0399">Innate immunity</keyword>
<keyword evidence="4" id="KW-1133">Transmembrane helix</keyword>
<dbReference type="GO" id="GO:0009253">
    <property type="term" value="P:peptidoglycan catabolic process"/>
    <property type="evidence" value="ECO:0007669"/>
    <property type="project" value="InterPro"/>
</dbReference>
<dbReference type="Pfam" id="PF01510">
    <property type="entry name" value="Amidase_2"/>
    <property type="match status" value="1"/>
</dbReference>
<sequence length="263" mass="30250">MVNSIAQLSDELLQHVFARQSGYSRSIVVYRCQLACNDIRIFIGFTMNAWILIFTFTFTVVVVTSIKDDDMFDCGDVNIVSRDQWRARNAMRVRKIRVPVNHIIILHTVTNFCSSQQQCTRAVQFVQDMHLDDRGWWDIAYNFLVGGDGQIYEGRGWQHTASFAINYNTIAYGVAFIGNFNKDTPSELMLNATQNFIRCGIRKGYISPAYEIHGHRDVSCTESPGNNVYSEIRNWDNFKGGRLPNYHCKKLERPIVNRDAIND</sequence>
<gene>
    <name evidence="7" type="primary">PGRP-SC1a</name>
    <name evidence="7" type="ORF">CDAR_434091</name>
</gene>
<dbReference type="InterPro" id="IPR015510">
    <property type="entry name" value="PGRP"/>
</dbReference>
<dbReference type="FunFam" id="3.40.80.10:FF:000001">
    <property type="entry name" value="Peptidoglycan recognition protein 1"/>
    <property type="match status" value="1"/>
</dbReference>
<comment type="similarity">
    <text evidence="1">Belongs to the N-acetylmuramoyl-L-alanine amidase 2 family.</text>
</comment>
<dbReference type="SMART" id="SM00644">
    <property type="entry name" value="Ami_2"/>
    <property type="match status" value="1"/>
</dbReference>
<comment type="caution">
    <text evidence="7">The sequence shown here is derived from an EMBL/GenBank/DDBJ whole genome shotgun (WGS) entry which is preliminary data.</text>
</comment>
<dbReference type="GO" id="GO:0008270">
    <property type="term" value="F:zinc ion binding"/>
    <property type="evidence" value="ECO:0007669"/>
    <property type="project" value="InterPro"/>
</dbReference>
<dbReference type="GO" id="GO:0045087">
    <property type="term" value="P:innate immune response"/>
    <property type="evidence" value="ECO:0007669"/>
    <property type="project" value="UniProtKB-KW"/>
</dbReference>
<dbReference type="Proteomes" id="UP001054837">
    <property type="component" value="Unassembled WGS sequence"/>
</dbReference>
<keyword evidence="4" id="KW-0472">Membrane</keyword>
<evidence type="ECO:0000313" key="8">
    <source>
        <dbReference type="Proteomes" id="UP001054837"/>
    </source>
</evidence>
<reference evidence="7 8" key="1">
    <citation type="submission" date="2021-06" db="EMBL/GenBank/DDBJ databases">
        <title>Caerostris darwini draft genome.</title>
        <authorList>
            <person name="Kono N."/>
            <person name="Arakawa K."/>
        </authorList>
    </citation>
    <scope>NUCLEOTIDE SEQUENCE [LARGE SCALE GENOMIC DNA]</scope>
</reference>
<evidence type="ECO:0000259" key="6">
    <source>
        <dbReference type="SMART" id="SM00701"/>
    </source>
</evidence>
<evidence type="ECO:0000256" key="4">
    <source>
        <dbReference type="SAM" id="Phobius"/>
    </source>
</evidence>
<dbReference type="EMBL" id="BPLQ01014614">
    <property type="protein sequence ID" value="GIY81426.1"/>
    <property type="molecule type" value="Genomic_DNA"/>
</dbReference>
<dbReference type="AlphaFoldDB" id="A0AAV4WEY6"/>
<evidence type="ECO:0000259" key="5">
    <source>
        <dbReference type="SMART" id="SM00644"/>
    </source>
</evidence>
<dbReference type="PANTHER" id="PTHR11022">
    <property type="entry name" value="PEPTIDOGLYCAN RECOGNITION PROTEIN"/>
    <property type="match status" value="1"/>
</dbReference>
<name>A0AAV4WEY6_9ARAC</name>
<dbReference type="Gene3D" id="3.40.80.10">
    <property type="entry name" value="Peptidoglycan recognition protein-like"/>
    <property type="match status" value="1"/>
</dbReference>
<feature type="transmembrane region" description="Helical" evidence="4">
    <location>
        <begin position="41"/>
        <end position="63"/>
    </location>
</feature>
<organism evidence="7 8">
    <name type="scientific">Caerostris darwini</name>
    <dbReference type="NCBI Taxonomy" id="1538125"/>
    <lineage>
        <taxon>Eukaryota</taxon>
        <taxon>Metazoa</taxon>
        <taxon>Ecdysozoa</taxon>
        <taxon>Arthropoda</taxon>
        <taxon>Chelicerata</taxon>
        <taxon>Arachnida</taxon>
        <taxon>Araneae</taxon>
        <taxon>Araneomorphae</taxon>
        <taxon>Entelegynae</taxon>
        <taxon>Araneoidea</taxon>
        <taxon>Araneidae</taxon>
        <taxon>Caerostris</taxon>
    </lineage>
</organism>
<dbReference type="CDD" id="cd06583">
    <property type="entry name" value="PGRP"/>
    <property type="match status" value="1"/>
</dbReference>
<feature type="domain" description="N-acetylmuramoyl-L-alanine amidase" evidence="5">
    <location>
        <begin position="91"/>
        <end position="225"/>
    </location>
</feature>
<evidence type="ECO:0000256" key="1">
    <source>
        <dbReference type="ARBA" id="ARBA00007553"/>
    </source>
</evidence>
<dbReference type="GO" id="GO:0008745">
    <property type="term" value="F:N-acetylmuramoyl-L-alanine amidase activity"/>
    <property type="evidence" value="ECO:0007669"/>
    <property type="project" value="InterPro"/>
</dbReference>
<evidence type="ECO:0000256" key="2">
    <source>
        <dbReference type="ARBA" id="ARBA00022588"/>
    </source>
</evidence>
<dbReference type="InterPro" id="IPR036505">
    <property type="entry name" value="Amidase/PGRP_sf"/>
</dbReference>
<keyword evidence="4" id="KW-0812">Transmembrane</keyword>